<keyword evidence="4" id="KW-1185">Reference proteome</keyword>
<dbReference type="RefSeq" id="WP_132107657.1">
    <property type="nucleotide sequence ID" value="NZ_SMLB01000067.1"/>
</dbReference>
<keyword evidence="1" id="KW-0812">Transmembrane</keyword>
<evidence type="ECO:0000313" key="4">
    <source>
        <dbReference type="Proteomes" id="UP000295217"/>
    </source>
</evidence>
<evidence type="ECO:0008006" key="5">
    <source>
        <dbReference type="Google" id="ProtNLM"/>
    </source>
</evidence>
<organism evidence="3 4">
    <name type="scientific">Jiangella aurantiaca</name>
    <dbReference type="NCBI Taxonomy" id="2530373"/>
    <lineage>
        <taxon>Bacteria</taxon>
        <taxon>Bacillati</taxon>
        <taxon>Actinomycetota</taxon>
        <taxon>Actinomycetes</taxon>
        <taxon>Jiangellales</taxon>
        <taxon>Jiangellaceae</taxon>
        <taxon>Jiangella</taxon>
    </lineage>
</organism>
<accession>A0A4R5A4T4</accession>
<protein>
    <recommendedName>
        <fullName evidence="5">MFS transporter</fullName>
    </recommendedName>
</protein>
<name>A0A4R5A4T4_9ACTN</name>
<proteinExistence type="predicted"/>
<dbReference type="EMBL" id="SMLB01000067">
    <property type="protein sequence ID" value="TDD64512.1"/>
    <property type="molecule type" value="Genomic_DNA"/>
</dbReference>
<dbReference type="AlphaFoldDB" id="A0A4R5A4T4"/>
<evidence type="ECO:0000313" key="3">
    <source>
        <dbReference type="EMBL" id="TDD64512.1"/>
    </source>
</evidence>
<dbReference type="OrthoDB" id="5193355at2"/>
<evidence type="ECO:0000256" key="1">
    <source>
        <dbReference type="SAM" id="Phobius"/>
    </source>
</evidence>
<comment type="caution">
    <text evidence="3">The sequence shown here is derived from an EMBL/GenBank/DDBJ whole genome shotgun (WGS) entry which is preliminary data.</text>
</comment>
<evidence type="ECO:0000256" key="2">
    <source>
        <dbReference type="SAM" id="SignalP"/>
    </source>
</evidence>
<sequence length="183" mass="18636">MPGLGRGRARVARGLVMSTACLMLPTLAHAAAGGDVTTNPGFVAVALLLCVACVALADRRRSVAEIAAMLVFTQPVLHVLLTLDGHHGAPSSVVPSAGMALTHALSAVVLTVLLAGAESVAWSLAALSATVLLTRVRRLLAVPVVAVARVRATDGEVDAATPRSVLLVRSTPWRGPPALPVLG</sequence>
<dbReference type="Proteomes" id="UP000295217">
    <property type="component" value="Unassembled WGS sequence"/>
</dbReference>
<feature type="transmembrane region" description="Helical" evidence="1">
    <location>
        <begin position="103"/>
        <end position="133"/>
    </location>
</feature>
<feature type="signal peptide" evidence="2">
    <location>
        <begin position="1"/>
        <end position="30"/>
    </location>
</feature>
<feature type="transmembrane region" description="Helical" evidence="1">
    <location>
        <begin position="40"/>
        <end position="57"/>
    </location>
</feature>
<feature type="transmembrane region" description="Helical" evidence="1">
    <location>
        <begin position="64"/>
        <end position="83"/>
    </location>
</feature>
<feature type="chain" id="PRO_5020396103" description="MFS transporter" evidence="2">
    <location>
        <begin position="31"/>
        <end position="183"/>
    </location>
</feature>
<reference evidence="3 4" key="1">
    <citation type="submission" date="2019-02" db="EMBL/GenBank/DDBJ databases">
        <title>Draft genome sequences of novel Actinobacteria.</title>
        <authorList>
            <person name="Sahin N."/>
            <person name="Ay H."/>
            <person name="Saygin H."/>
        </authorList>
    </citation>
    <scope>NUCLEOTIDE SEQUENCE [LARGE SCALE GENOMIC DNA]</scope>
    <source>
        <strain evidence="3 4">8K307</strain>
    </source>
</reference>
<keyword evidence="1" id="KW-0472">Membrane</keyword>
<keyword evidence="1" id="KW-1133">Transmembrane helix</keyword>
<gene>
    <name evidence="3" type="ORF">E1262_28120</name>
</gene>
<keyword evidence="2" id="KW-0732">Signal</keyword>